<dbReference type="EMBL" id="CP002199">
    <property type="protein sequence ID" value="ADN17725.1"/>
    <property type="molecule type" value="Genomic_DNA"/>
</dbReference>
<dbReference type="Proteomes" id="UP000008206">
    <property type="component" value="Plasmid Cy782201"/>
</dbReference>
<accession>E0UL95</accession>
<dbReference type="RefSeq" id="WP_013334475.1">
    <property type="nucleotide sequence ID" value="NC_014533.1"/>
</dbReference>
<feature type="transmembrane region" description="Helical" evidence="1">
    <location>
        <begin position="53"/>
        <end position="73"/>
    </location>
</feature>
<keyword evidence="1" id="KW-0472">Membrane</keyword>
<gene>
    <name evidence="2" type="ordered locus">Cyan7822_5871</name>
</gene>
<keyword evidence="1" id="KW-1133">Transmembrane helix</keyword>
<keyword evidence="3" id="KW-1185">Reference proteome</keyword>
<proteinExistence type="predicted"/>
<evidence type="ECO:0000256" key="1">
    <source>
        <dbReference type="SAM" id="Phobius"/>
    </source>
</evidence>
<protein>
    <submittedName>
        <fullName evidence="2">Uncharacterized protein</fullName>
    </submittedName>
</protein>
<sequence length="124" mass="14224">MLFLLFKSELVAREVAWQLRAISIKKLVILYQTDTQALKLAIALAGGKCVKSWRLFSMVSLITFLFLICFRVIGEFNHPDELKIFTEDGLTHFFICNNQSFGQLQLAINCENKLLPTQNHSPDF</sequence>
<dbReference type="AlphaFoldDB" id="E0UL95"/>
<reference evidence="3" key="1">
    <citation type="journal article" date="2011" name="MBio">
        <title>Novel metabolic attributes of the genus Cyanothece, comprising a group of unicellular nitrogen-fixing Cyanobacteria.</title>
        <authorList>
            <person name="Bandyopadhyay A."/>
            <person name="Elvitigala T."/>
            <person name="Welsh E."/>
            <person name="Stockel J."/>
            <person name="Liberton M."/>
            <person name="Min H."/>
            <person name="Sherman L.A."/>
            <person name="Pakrasi H.B."/>
        </authorList>
    </citation>
    <scope>NUCLEOTIDE SEQUENCE [LARGE SCALE GENOMIC DNA]</scope>
    <source>
        <strain evidence="3">PCC 7822</strain>
        <plasmid evidence="3">Cy782201</plasmid>
    </source>
</reference>
<dbReference type="HOGENOM" id="CLU_2000124_0_0_3"/>
<name>E0UL95_GLOV7</name>
<keyword evidence="2" id="KW-0614">Plasmid</keyword>
<evidence type="ECO:0000313" key="3">
    <source>
        <dbReference type="Proteomes" id="UP000008206"/>
    </source>
</evidence>
<geneLocation type="plasmid" evidence="2 3">
    <name>Cy782201</name>
</geneLocation>
<dbReference type="KEGG" id="cyj:Cyan7822_5871"/>
<organism evidence="2 3">
    <name type="scientific">Gloeothece verrucosa (strain PCC 7822)</name>
    <name type="common">Cyanothece sp. (strain PCC 7822)</name>
    <dbReference type="NCBI Taxonomy" id="497965"/>
    <lineage>
        <taxon>Bacteria</taxon>
        <taxon>Bacillati</taxon>
        <taxon>Cyanobacteriota</taxon>
        <taxon>Cyanophyceae</taxon>
        <taxon>Oscillatoriophycideae</taxon>
        <taxon>Chroococcales</taxon>
        <taxon>Aphanothecaceae</taxon>
        <taxon>Gloeothece</taxon>
        <taxon>Gloeothece verrucosa</taxon>
    </lineage>
</organism>
<keyword evidence="1" id="KW-0812">Transmembrane</keyword>
<evidence type="ECO:0000313" key="2">
    <source>
        <dbReference type="EMBL" id="ADN17725.1"/>
    </source>
</evidence>